<proteinExistence type="predicted"/>
<name>A0ABP9Z1K0_9FUNG</name>
<protein>
    <submittedName>
        <fullName evidence="1">Uncharacterized protein</fullName>
    </submittedName>
</protein>
<dbReference type="Proteomes" id="UP001473302">
    <property type="component" value="Unassembled WGS sequence"/>
</dbReference>
<keyword evidence="2" id="KW-1185">Reference proteome</keyword>
<reference evidence="1 2" key="1">
    <citation type="submission" date="2024-04" db="EMBL/GenBank/DDBJ databases">
        <title>genome sequences of Mucor flavus KT1a and Helicostylum pulchrum KT1b strains isolated from the surface of a dry-aged beef.</title>
        <authorList>
            <person name="Toyotome T."/>
            <person name="Hosono M."/>
            <person name="Torimaru M."/>
            <person name="Fukuda K."/>
            <person name="Mikami N."/>
        </authorList>
    </citation>
    <scope>NUCLEOTIDE SEQUENCE [LARGE SCALE GENOMIC DNA]</scope>
    <source>
        <strain evidence="1 2">KT1a</strain>
    </source>
</reference>
<evidence type="ECO:0000313" key="2">
    <source>
        <dbReference type="Proteomes" id="UP001473302"/>
    </source>
</evidence>
<gene>
    <name evidence="1" type="ORF">MFLAVUS_006424</name>
</gene>
<dbReference type="EMBL" id="BAABUK010000015">
    <property type="protein sequence ID" value="GAA5812962.1"/>
    <property type="molecule type" value="Genomic_DNA"/>
</dbReference>
<evidence type="ECO:0000313" key="1">
    <source>
        <dbReference type="EMBL" id="GAA5812962.1"/>
    </source>
</evidence>
<organism evidence="1 2">
    <name type="scientific">Mucor flavus</name>
    <dbReference type="NCBI Taxonomy" id="439312"/>
    <lineage>
        <taxon>Eukaryota</taxon>
        <taxon>Fungi</taxon>
        <taxon>Fungi incertae sedis</taxon>
        <taxon>Mucoromycota</taxon>
        <taxon>Mucoromycotina</taxon>
        <taxon>Mucoromycetes</taxon>
        <taxon>Mucorales</taxon>
        <taxon>Mucorineae</taxon>
        <taxon>Mucoraceae</taxon>
        <taxon>Mucor</taxon>
    </lineage>
</organism>
<accession>A0ABP9Z1K0</accession>
<sequence length="206" mass="23672">MSVSDIHNEISSSDIIKNIIEDLFSYDTIKRKYILEYYFFQDASLCSPIMSTDGYLMVPAITTLHFRETECDSGLLKIYKQEDSWTLEGLLQSVPLISFWYNNVLRVVMGKLMTTTGDILDSAVNHAQKMSMQSKEIQQIGHDLAIENLEKLDEYRSDLRVNYLEGIKNWQECYNEQDDYTFTPIKSTGGGLLIEGNSVYSKPDDE</sequence>
<comment type="caution">
    <text evidence="1">The sequence shown here is derived from an EMBL/GenBank/DDBJ whole genome shotgun (WGS) entry which is preliminary data.</text>
</comment>